<evidence type="ECO:0000313" key="1">
    <source>
        <dbReference type="EMBL" id="UZP76315.1"/>
    </source>
</evidence>
<name>A0AAE9THH6_PAEPO</name>
<protein>
    <submittedName>
        <fullName evidence="1">Uncharacterized protein</fullName>
    </submittedName>
</protein>
<dbReference type="EMBL" id="CP097770">
    <property type="protein sequence ID" value="UZP76315.1"/>
    <property type="molecule type" value="Genomic_DNA"/>
</dbReference>
<proteinExistence type="predicted"/>
<sequence length="48" mass="5266">MTISTTGPYDPAVHQTAAASWERGELRECMTDMTKDICADVLTQLLHG</sequence>
<gene>
    <name evidence="1" type="ORF">MF626_07310</name>
</gene>
<dbReference type="AlphaFoldDB" id="A0AAE9THH6"/>
<accession>A0AAE9THH6</accession>
<organism evidence="1">
    <name type="scientific">Paenibacillus polymyxa</name>
    <name type="common">Bacillus polymyxa</name>
    <dbReference type="NCBI Taxonomy" id="1406"/>
    <lineage>
        <taxon>Bacteria</taxon>
        <taxon>Bacillati</taxon>
        <taxon>Bacillota</taxon>
        <taxon>Bacilli</taxon>
        <taxon>Bacillales</taxon>
        <taxon>Paenibacillaceae</taxon>
        <taxon>Paenibacillus</taxon>
    </lineage>
</organism>
<reference evidence="1" key="1">
    <citation type="submission" date="2022-11" db="EMBL/GenBank/DDBJ databases">
        <authorList>
            <person name="Vasilchenko N.G."/>
            <person name="Prazdnova E.V."/>
            <person name="Gorovtsov A.V."/>
            <person name="Chistyakov V.A."/>
            <person name="Pak M.L."/>
        </authorList>
    </citation>
    <scope>NUCLEOTIDE SEQUENCE</scope>
    <source>
        <strain evidence="1">R 4.5</strain>
    </source>
</reference>